<gene>
    <name evidence="2" type="ORF">JT362_03200</name>
</gene>
<reference evidence="2 3" key="1">
    <citation type="submission" date="2021-02" db="EMBL/GenBank/DDBJ databases">
        <title>Actinophytocola xerophila sp. nov., isolated from soil of cotton cropping field.</title>
        <authorList>
            <person name="Huang R."/>
            <person name="Chen X."/>
            <person name="Ge X."/>
            <person name="Liu W."/>
        </authorList>
    </citation>
    <scope>NUCLEOTIDE SEQUENCE [LARGE SCALE GENOMIC DNA]</scope>
    <source>
        <strain evidence="2 3">S1-96</strain>
    </source>
</reference>
<evidence type="ECO:0000313" key="2">
    <source>
        <dbReference type="EMBL" id="MCT2582131.1"/>
    </source>
</evidence>
<feature type="domain" description="N-acetyltransferase" evidence="1">
    <location>
        <begin position="31"/>
        <end position="184"/>
    </location>
</feature>
<proteinExistence type="predicted"/>
<name>A0ABT2J370_9PSEU</name>
<protein>
    <submittedName>
        <fullName evidence="2">GNAT family N-acetyltransferase</fullName>
    </submittedName>
</protein>
<keyword evidence="3" id="KW-1185">Reference proteome</keyword>
<dbReference type="InterPro" id="IPR016181">
    <property type="entry name" value="Acyl_CoA_acyltransferase"/>
</dbReference>
<dbReference type="Proteomes" id="UP001156441">
    <property type="component" value="Unassembled WGS sequence"/>
</dbReference>
<dbReference type="Gene3D" id="3.40.630.30">
    <property type="match status" value="1"/>
</dbReference>
<evidence type="ECO:0000313" key="3">
    <source>
        <dbReference type="Proteomes" id="UP001156441"/>
    </source>
</evidence>
<dbReference type="PANTHER" id="PTHR43441:SF6">
    <property type="entry name" value="N-ACETYLTRANSFERASE DOMAIN-CONTAINING PROTEIN"/>
    <property type="match status" value="1"/>
</dbReference>
<dbReference type="Pfam" id="PF13302">
    <property type="entry name" value="Acetyltransf_3"/>
    <property type="match status" value="1"/>
</dbReference>
<comment type="caution">
    <text evidence="2">The sequence shown here is derived from an EMBL/GenBank/DDBJ whole genome shotgun (WGS) entry which is preliminary data.</text>
</comment>
<sequence>MVLYSLLRSDLEAIDRAVDGEREVLARRDGVVLARAIPGDRRAVAKASDGAFGLDRDDRLSPQTPRTPFRGAVLDAETGRLLGVVSWHAVGYGGTFGCSAWNIGIELVPDARGRGVGTTAQRLLVEHLFATTGLDRVEAGTDVDNVAELRALEKAGFRRDGVVRGAQVRDGRRRDMVLLGILRTDLDGGA</sequence>
<dbReference type="InterPro" id="IPR000182">
    <property type="entry name" value="GNAT_dom"/>
</dbReference>
<dbReference type="InterPro" id="IPR051908">
    <property type="entry name" value="Ribosomal_N-acetyltransferase"/>
</dbReference>
<dbReference type="PROSITE" id="PS51186">
    <property type="entry name" value="GNAT"/>
    <property type="match status" value="1"/>
</dbReference>
<dbReference type="EMBL" id="JAFFZE010000004">
    <property type="protein sequence ID" value="MCT2582131.1"/>
    <property type="molecule type" value="Genomic_DNA"/>
</dbReference>
<organism evidence="2 3">
    <name type="scientific">Actinophytocola gossypii</name>
    <dbReference type="NCBI Taxonomy" id="2812003"/>
    <lineage>
        <taxon>Bacteria</taxon>
        <taxon>Bacillati</taxon>
        <taxon>Actinomycetota</taxon>
        <taxon>Actinomycetes</taxon>
        <taxon>Pseudonocardiales</taxon>
        <taxon>Pseudonocardiaceae</taxon>
    </lineage>
</organism>
<evidence type="ECO:0000259" key="1">
    <source>
        <dbReference type="PROSITE" id="PS51186"/>
    </source>
</evidence>
<dbReference type="PANTHER" id="PTHR43441">
    <property type="entry name" value="RIBOSOMAL-PROTEIN-SERINE ACETYLTRANSFERASE"/>
    <property type="match status" value="1"/>
</dbReference>
<accession>A0ABT2J370</accession>
<dbReference type="SUPFAM" id="SSF55729">
    <property type="entry name" value="Acyl-CoA N-acyltransferases (Nat)"/>
    <property type="match status" value="1"/>
</dbReference>